<keyword evidence="2" id="KW-0238">DNA-binding</keyword>
<dbReference type="PANTHER" id="PTHR43280:SF27">
    <property type="entry name" value="TRANSCRIPTIONAL REGULATOR MTLR"/>
    <property type="match status" value="1"/>
</dbReference>
<sequence length="265" mass="30501">MLRYDWAATPVAYAYWHQKSAFALERDVYESWTMFAVEDGRFSYEIGERKGEAGFGDLVVCRPGVPFIRRTITPLTFHFIHFEWNSEMTDEYERELSGKHSVSDVDRLSSNYRYMREVGFAGRQEPAFGRMKHLFHDIWQLVDMERSSADGRGSAAAEADSAMQTARQWLLAHAYAPLVYRELSDLLGISPVQLTRRFRAAYRMTPTAFVTELRLARACRLLAETGLPLDAIAQKCGYENGFYLSRVFHGKKGTSPSAYRKLYRV</sequence>
<dbReference type="SMART" id="SM00342">
    <property type="entry name" value="HTH_ARAC"/>
    <property type="match status" value="1"/>
</dbReference>
<dbReference type="Proteomes" id="UP000250369">
    <property type="component" value="Unassembled WGS sequence"/>
</dbReference>
<keyword evidence="3" id="KW-0804">Transcription</keyword>
<dbReference type="AlphaFoldDB" id="A0A329MKU0"/>
<accession>A0A329MKU0</accession>
<dbReference type="InterPro" id="IPR037923">
    <property type="entry name" value="HTH-like"/>
</dbReference>
<evidence type="ECO:0000313" key="6">
    <source>
        <dbReference type="Proteomes" id="UP000250369"/>
    </source>
</evidence>
<keyword evidence="6" id="KW-1185">Reference proteome</keyword>
<comment type="caution">
    <text evidence="5">The sequence shown here is derived from an EMBL/GenBank/DDBJ whole genome shotgun (WGS) entry which is preliminary data.</text>
</comment>
<dbReference type="SUPFAM" id="SSF51215">
    <property type="entry name" value="Regulatory protein AraC"/>
    <property type="match status" value="1"/>
</dbReference>
<dbReference type="InterPro" id="IPR018060">
    <property type="entry name" value="HTH_AraC"/>
</dbReference>
<dbReference type="GO" id="GO:0043565">
    <property type="term" value="F:sequence-specific DNA binding"/>
    <property type="evidence" value="ECO:0007669"/>
    <property type="project" value="InterPro"/>
</dbReference>
<feature type="domain" description="HTH araC/xylS-type" evidence="4">
    <location>
        <begin position="164"/>
        <end position="262"/>
    </location>
</feature>
<evidence type="ECO:0000259" key="4">
    <source>
        <dbReference type="PROSITE" id="PS01124"/>
    </source>
</evidence>
<dbReference type="InterPro" id="IPR009057">
    <property type="entry name" value="Homeodomain-like_sf"/>
</dbReference>
<organism evidence="5 6">
    <name type="scientific">Paenibacillus contaminans</name>
    <dbReference type="NCBI Taxonomy" id="450362"/>
    <lineage>
        <taxon>Bacteria</taxon>
        <taxon>Bacillati</taxon>
        <taxon>Bacillota</taxon>
        <taxon>Bacilli</taxon>
        <taxon>Bacillales</taxon>
        <taxon>Paenibacillaceae</taxon>
        <taxon>Paenibacillus</taxon>
    </lineage>
</organism>
<evidence type="ECO:0000256" key="3">
    <source>
        <dbReference type="ARBA" id="ARBA00023163"/>
    </source>
</evidence>
<protein>
    <submittedName>
        <fullName evidence="5">AraC family transcriptional regulator</fullName>
    </submittedName>
</protein>
<dbReference type="OrthoDB" id="2636626at2"/>
<evidence type="ECO:0000313" key="5">
    <source>
        <dbReference type="EMBL" id="RAV20188.1"/>
    </source>
</evidence>
<evidence type="ECO:0000256" key="2">
    <source>
        <dbReference type="ARBA" id="ARBA00023125"/>
    </source>
</evidence>
<dbReference type="PANTHER" id="PTHR43280">
    <property type="entry name" value="ARAC-FAMILY TRANSCRIPTIONAL REGULATOR"/>
    <property type="match status" value="1"/>
</dbReference>
<dbReference type="EMBL" id="QMFB01000009">
    <property type="protein sequence ID" value="RAV20188.1"/>
    <property type="molecule type" value="Genomic_DNA"/>
</dbReference>
<dbReference type="PROSITE" id="PS01124">
    <property type="entry name" value="HTH_ARAC_FAMILY_2"/>
    <property type="match status" value="1"/>
</dbReference>
<proteinExistence type="predicted"/>
<dbReference type="RefSeq" id="WP_113032085.1">
    <property type="nucleotide sequence ID" value="NZ_QMFB01000009.1"/>
</dbReference>
<evidence type="ECO:0000256" key="1">
    <source>
        <dbReference type="ARBA" id="ARBA00023015"/>
    </source>
</evidence>
<dbReference type="Pfam" id="PF12833">
    <property type="entry name" value="HTH_18"/>
    <property type="match status" value="1"/>
</dbReference>
<name>A0A329MKU0_9BACL</name>
<dbReference type="GO" id="GO:0003700">
    <property type="term" value="F:DNA-binding transcription factor activity"/>
    <property type="evidence" value="ECO:0007669"/>
    <property type="project" value="InterPro"/>
</dbReference>
<gene>
    <name evidence="5" type="ORF">DQG23_17135</name>
</gene>
<reference evidence="5 6" key="1">
    <citation type="journal article" date="2009" name="Int. J. Syst. Evol. Microbiol.">
        <title>Paenibacillus contaminans sp. nov., isolated from a contaminated laboratory plate.</title>
        <authorList>
            <person name="Chou J.H."/>
            <person name="Lee J.H."/>
            <person name="Lin M.C."/>
            <person name="Chang P.S."/>
            <person name="Arun A.B."/>
            <person name="Young C.C."/>
            <person name="Chen W.M."/>
        </authorList>
    </citation>
    <scope>NUCLEOTIDE SEQUENCE [LARGE SCALE GENOMIC DNA]</scope>
    <source>
        <strain evidence="5 6">CKOBP-6</strain>
    </source>
</reference>
<dbReference type="SUPFAM" id="SSF46689">
    <property type="entry name" value="Homeodomain-like"/>
    <property type="match status" value="2"/>
</dbReference>
<dbReference type="Gene3D" id="1.10.10.60">
    <property type="entry name" value="Homeodomain-like"/>
    <property type="match status" value="1"/>
</dbReference>
<keyword evidence="1" id="KW-0805">Transcription regulation</keyword>